<dbReference type="HOGENOM" id="CLU_1353311_0_0_4"/>
<keyword evidence="5" id="KW-1185">Reference proteome</keyword>
<dbReference type="AlphaFoldDB" id="K9DLI6"/>
<evidence type="ECO:0000256" key="1">
    <source>
        <dbReference type="ARBA" id="ARBA00023170"/>
    </source>
</evidence>
<dbReference type="GO" id="GO:0009279">
    <property type="term" value="C:cell outer membrane"/>
    <property type="evidence" value="ECO:0007669"/>
    <property type="project" value="UniProtKB-SubCell"/>
</dbReference>
<proteinExistence type="inferred from homology"/>
<dbReference type="SUPFAM" id="SSF56935">
    <property type="entry name" value="Porins"/>
    <property type="match status" value="1"/>
</dbReference>
<feature type="domain" description="TonB-dependent receptor plug" evidence="3">
    <location>
        <begin position="22"/>
        <end position="137"/>
    </location>
</feature>
<dbReference type="PATRIC" id="fig|883126.3.peg.5196"/>
<gene>
    <name evidence="4" type="ORF">HMPREF9710_05139</name>
</gene>
<sequence>MNLAAIDQVTVVGSRARNRTVFDSAVPIDRFGAREVENALTRGDLGAALQQLAPSINFPRIESSGAADSVRGLAPDHVLVLVNGKRCHAIAVLDTESSFAGIVPVDVNTIPPGAIDHIEILRDGAGAQYGSDAVAGVINIVLKKARAGGSAPVSYGANHTDFEPTDESHMRRPGNCSATDYTFAFSTSAFDLTSTGFLLDFE</sequence>
<keyword evidence="2" id="KW-0472">Membrane</keyword>
<accession>K9DLI6</accession>
<dbReference type="PANTHER" id="PTHR47234:SF3">
    <property type="entry name" value="SECRETIN_TONB SHORT N-TERMINAL DOMAIN-CONTAINING PROTEIN"/>
    <property type="match status" value="1"/>
</dbReference>
<organism evidence="4 5">
    <name type="scientific">Massilia timonae CCUG 45783</name>
    <dbReference type="NCBI Taxonomy" id="883126"/>
    <lineage>
        <taxon>Bacteria</taxon>
        <taxon>Pseudomonadati</taxon>
        <taxon>Pseudomonadota</taxon>
        <taxon>Betaproteobacteria</taxon>
        <taxon>Burkholderiales</taxon>
        <taxon>Oxalobacteraceae</taxon>
        <taxon>Telluria group</taxon>
        <taxon>Massilia</taxon>
    </lineage>
</organism>
<dbReference type="eggNOG" id="COG4771">
    <property type="taxonomic scope" value="Bacteria"/>
</dbReference>
<dbReference type="PROSITE" id="PS52016">
    <property type="entry name" value="TONB_DEPENDENT_REC_3"/>
    <property type="match status" value="1"/>
</dbReference>
<evidence type="ECO:0000256" key="2">
    <source>
        <dbReference type="PROSITE-ProRule" id="PRU01360"/>
    </source>
</evidence>
<keyword evidence="1" id="KW-0675">Receptor</keyword>
<dbReference type="RefSeq" id="WP_005671416.1">
    <property type="nucleotide sequence ID" value="NZ_JH992927.1"/>
</dbReference>
<dbReference type="Proteomes" id="UP000009874">
    <property type="component" value="Unassembled WGS sequence"/>
</dbReference>
<dbReference type="Pfam" id="PF07715">
    <property type="entry name" value="Plug"/>
    <property type="match status" value="1"/>
</dbReference>
<evidence type="ECO:0000313" key="5">
    <source>
        <dbReference type="Proteomes" id="UP000009874"/>
    </source>
</evidence>
<comment type="caution">
    <text evidence="4">The sequence shown here is derived from an EMBL/GenBank/DDBJ whole genome shotgun (WGS) entry which is preliminary data.</text>
</comment>
<dbReference type="EMBL" id="AGZI01000065">
    <property type="protein sequence ID" value="EKU79657.1"/>
    <property type="molecule type" value="Genomic_DNA"/>
</dbReference>
<dbReference type="InterPro" id="IPR012910">
    <property type="entry name" value="Plug_dom"/>
</dbReference>
<dbReference type="InterPro" id="IPR037066">
    <property type="entry name" value="Plug_dom_sf"/>
</dbReference>
<dbReference type="Gene3D" id="2.170.130.10">
    <property type="entry name" value="TonB-dependent receptor, plug domain"/>
    <property type="match status" value="1"/>
</dbReference>
<name>K9DLI6_9BURK</name>
<dbReference type="InterPro" id="IPR039426">
    <property type="entry name" value="TonB-dep_rcpt-like"/>
</dbReference>
<keyword evidence="2" id="KW-1134">Transmembrane beta strand</keyword>
<evidence type="ECO:0000259" key="3">
    <source>
        <dbReference type="Pfam" id="PF07715"/>
    </source>
</evidence>
<reference evidence="4 5" key="1">
    <citation type="submission" date="2012-09" db="EMBL/GenBank/DDBJ databases">
        <title>The Genome Sequence of Massilia timonae CCUG 45783.</title>
        <authorList>
            <consortium name="The Broad Institute Genome Sequencing Platform"/>
            <person name="Earl A."/>
            <person name="Ward D."/>
            <person name="Feldgarden M."/>
            <person name="Gevers D."/>
            <person name="Huys G."/>
            <person name="Walker B."/>
            <person name="Young S.K."/>
            <person name="Zeng Q."/>
            <person name="Gargeya S."/>
            <person name="Fitzgerald M."/>
            <person name="Haas B."/>
            <person name="Abouelleil A."/>
            <person name="Alvarado L."/>
            <person name="Arachchi H.M."/>
            <person name="Berlin A.M."/>
            <person name="Chapman S.B."/>
            <person name="Goldberg J."/>
            <person name="Griggs A."/>
            <person name="Gujja S."/>
            <person name="Hansen M."/>
            <person name="Howarth C."/>
            <person name="Imamovic A."/>
            <person name="Larimer J."/>
            <person name="McCowen C."/>
            <person name="Montmayeur A."/>
            <person name="Murphy C."/>
            <person name="Neiman D."/>
            <person name="Pearson M."/>
            <person name="Priest M."/>
            <person name="Roberts A."/>
            <person name="Saif S."/>
            <person name="Shea T."/>
            <person name="Sisk P."/>
            <person name="Sykes S."/>
            <person name="Wortman J."/>
            <person name="Nusbaum C."/>
            <person name="Birren B."/>
        </authorList>
    </citation>
    <scope>NUCLEOTIDE SEQUENCE [LARGE SCALE GENOMIC DNA]</scope>
    <source>
        <strain evidence="4 5">CCUG 45783</strain>
    </source>
</reference>
<keyword evidence="2" id="KW-0812">Transmembrane</keyword>
<evidence type="ECO:0000313" key="4">
    <source>
        <dbReference type="EMBL" id="EKU79657.1"/>
    </source>
</evidence>
<keyword evidence="2" id="KW-0998">Cell outer membrane</keyword>
<keyword evidence="2" id="KW-0813">Transport</keyword>
<comment type="similarity">
    <text evidence="2">Belongs to the TonB-dependent receptor family.</text>
</comment>
<dbReference type="PANTHER" id="PTHR47234">
    <property type="match status" value="1"/>
</dbReference>
<comment type="subcellular location">
    <subcellularLocation>
        <location evidence="2">Cell outer membrane</location>
        <topology evidence="2">Multi-pass membrane protein</topology>
    </subcellularLocation>
</comment>
<protein>
    <recommendedName>
        <fullName evidence="3">TonB-dependent receptor plug domain-containing protein</fullName>
    </recommendedName>
</protein>